<dbReference type="EMBL" id="OX459119">
    <property type="protein sequence ID" value="CAI9093023.1"/>
    <property type="molecule type" value="Genomic_DNA"/>
</dbReference>
<name>A0AAV1CDH2_OLDCO</name>
<dbReference type="Proteomes" id="UP001161247">
    <property type="component" value="Chromosome 2"/>
</dbReference>
<proteinExistence type="predicted"/>
<evidence type="ECO:0000313" key="1">
    <source>
        <dbReference type="EMBL" id="CAI9093023.1"/>
    </source>
</evidence>
<accession>A0AAV1CDH2</accession>
<gene>
    <name evidence="1" type="ORF">OLC1_LOCUS4546</name>
</gene>
<protein>
    <submittedName>
        <fullName evidence="1">OLC1v1028420C1</fullName>
    </submittedName>
</protein>
<evidence type="ECO:0000313" key="2">
    <source>
        <dbReference type="Proteomes" id="UP001161247"/>
    </source>
</evidence>
<reference evidence="1" key="1">
    <citation type="submission" date="2023-03" db="EMBL/GenBank/DDBJ databases">
        <authorList>
            <person name="Julca I."/>
        </authorList>
    </citation>
    <scope>NUCLEOTIDE SEQUENCE</scope>
</reference>
<dbReference type="AlphaFoldDB" id="A0AAV1CDH2"/>
<sequence>MELDRIREEPGSDKAMYYFDKTVADVIRETAKELKVAELDEKEEAIHTQAVEKVKEVEHGGILQEKDDVVEIDPEIIRIEHMRKPKEVEIVPEMKAYIVEKSGRYQRTLTEGLHLCDPWEDEIIAYEYCLKDHSIPTLHGNVITGENNYTSYMSLDGVIRVKVVDPN</sequence>
<keyword evidence="2" id="KW-1185">Reference proteome</keyword>
<organism evidence="1 2">
    <name type="scientific">Oldenlandia corymbosa var. corymbosa</name>
    <dbReference type="NCBI Taxonomy" id="529605"/>
    <lineage>
        <taxon>Eukaryota</taxon>
        <taxon>Viridiplantae</taxon>
        <taxon>Streptophyta</taxon>
        <taxon>Embryophyta</taxon>
        <taxon>Tracheophyta</taxon>
        <taxon>Spermatophyta</taxon>
        <taxon>Magnoliopsida</taxon>
        <taxon>eudicotyledons</taxon>
        <taxon>Gunneridae</taxon>
        <taxon>Pentapetalae</taxon>
        <taxon>asterids</taxon>
        <taxon>lamiids</taxon>
        <taxon>Gentianales</taxon>
        <taxon>Rubiaceae</taxon>
        <taxon>Rubioideae</taxon>
        <taxon>Spermacoceae</taxon>
        <taxon>Hedyotis-Oldenlandia complex</taxon>
        <taxon>Oldenlandia</taxon>
    </lineage>
</organism>